<protein>
    <submittedName>
        <fullName evidence="1">Uncharacterized protein</fullName>
    </submittedName>
</protein>
<evidence type="ECO:0000313" key="2">
    <source>
        <dbReference type="Proteomes" id="UP000507470"/>
    </source>
</evidence>
<dbReference type="EMBL" id="CACVKT020001756">
    <property type="protein sequence ID" value="CAC5371361.1"/>
    <property type="molecule type" value="Genomic_DNA"/>
</dbReference>
<accession>A0A6J8ASV2</accession>
<dbReference type="AlphaFoldDB" id="A0A6J8ASV2"/>
<dbReference type="Proteomes" id="UP000507470">
    <property type="component" value="Unassembled WGS sequence"/>
</dbReference>
<reference evidence="1 2" key="1">
    <citation type="submission" date="2020-06" db="EMBL/GenBank/DDBJ databases">
        <authorList>
            <person name="Li R."/>
            <person name="Bekaert M."/>
        </authorList>
    </citation>
    <scope>NUCLEOTIDE SEQUENCE [LARGE SCALE GENOMIC DNA]</scope>
    <source>
        <strain evidence="2">wild</strain>
    </source>
</reference>
<evidence type="ECO:0000313" key="1">
    <source>
        <dbReference type="EMBL" id="CAC5371361.1"/>
    </source>
</evidence>
<sequence length="176" mass="20165">MVERILIQDDKTAWICNDEIPSLRKINVDDTIKTVKDMSVKIYDMSPTNNNDVLLSLYHSTEVSLLTTNTGEIKPFLSLSPLVPHGIHVTKHNEIILSVIEMSDYENQKDKSCKKVIIFGMNGKQKQSYEYDKHKQRLFTIPFRITSNVNNETLVIDRTSDIDGKVVVLDREGQVK</sequence>
<gene>
    <name evidence="1" type="ORF">MCOR_9841</name>
</gene>
<dbReference type="OrthoDB" id="6108432at2759"/>
<name>A0A6J8ASV2_MYTCO</name>
<keyword evidence="2" id="KW-1185">Reference proteome</keyword>
<dbReference type="SUPFAM" id="SSF63829">
    <property type="entry name" value="Calcium-dependent phosphotriesterase"/>
    <property type="match status" value="1"/>
</dbReference>
<organism evidence="1 2">
    <name type="scientific">Mytilus coruscus</name>
    <name type="common">Sea mussel</name>
    <dbReference type="NCBI Taxonomy" id="42192"/>
    <lineage>
        <taxon>Eukaryota</taxon>
        <taxon>Metazoa</taxon>
        <taxon>Spiralia</taxon>
        <taxon>Lophotrochozoa</taxon>
        <taxon>Mollusca</taxon>
        <taxon>Bivalvia</taxon>
        <taxon>Autobranchia</taxon>
        <taxon>Pteriomorphia</taxon>
        <taxon>Mytilida</taxon>
        <taxon>Mytiloidea</taxon>
        <taxon>Mytilidae</taxon>
        <taxon>Mytilinae</taxon>
        <taxon>Mytilus</taxon>
    </lineage>
</organism>
<proteinExistence type="predicted"/>